<keyword evidence="1" id="KW-0963">Cytoplasm</keyword>
<feature type="compositionally biased region" description="Basic and acidic residues" evidence="8">
    <location>
        <begin position="292"/>
        <end position="301"/>
    </location>
</feature>
<dbReference type="PANTHER" id="PTHR19136:SF81">
    <property type="entry name" value="MOLYBDENUM COFACTOR GUANYLYLTRANSFERASE"/>
    <property type="match status" value="1"/>
</dbReference>
<accession>A0ABW3VQH7</accession>
<feature type="region of interest" description="Disordered" evidence="8">
    <location>
        <begin position="266"/>
        <end position="301"/>
    </location>
</feature>
<dbReference type="InterPro" id="IPR025877">
    <property type="entry name" value="MobA-like_NTP_Trfase"/>
</dbReference>
<comment type="caution">
    <text evidence="10">The sequence shown here is derived from an EMBL/GenBank/DDBJ whole genome shotgun (WGS) entry which is preliminary data.</text>
</comment>
<proteinExistence type="predicted"/>
<evidence type="ECO:0000256" key="6">
    <source>
        <dbReference type="ARBA" id="ARBA00023134"/>
    </source>
</evidence>
<keyword evidence="7" id="KW-0501">Molybdenum cofactor biosynthesis</keyword>
<protein>
    <submittedName>
        <fullName evidence="10">Molybdenum cofactor guanylyltransferase</fullName>
    </submittedName>
</protein>
<evidence type="ECO:0000256" key="8">
    <source>
        <dbReference type="SAM" id="MobiDB-lite"/>
    </source>
</evidence>
<sequence length="301" mass="30807">MGIGGPGTARTARTARTAGIVLAGGRSSRMGTAKAELDWHGVPLVARVAALVARGVGGPVVVVRAPAQPLPPLPRRVEVVEDPVEGRGPLQGIAVGLAALADRADAAFVTATDLPLLHPAYVRRVLALLGGPDAPDVVVPQVHGFPQPLAAAYRTTLSALVTSLVADGVLRPPDLFERCRVLRPDEPALLADPVLARLDPDLDSLLNVNTPQDWAAALARQAPRVPVAESAAVRAHTLGEARAALAVRVGTDAAVVLADACRASTAADDPDTPLVTGDVLGVRAGPGPARVVAEDKSGRPD</sequence>
<keyword evidence="6" id="KW-0342">GTP-binding</keyword>
<evidence type="ECO:0000313" key="10">
    <source>
        <dbReference type="EMBL" id="MFD1236606.1"/>
    </source>
</evidence>
<evidence type="ECO:0000256" key="3">
    <source>
        <dbReference type="ARBA" id="ARBA00022723"/>
    </source>
</evidence>
<organism evidence="10 11">
    <name type="scientific">Pseudonocardia benzenivorans</name>
    <dbReference type="NCBI Taxonomy" id="228005"/>
    <lineage>
        <taxon>Bacteria</taxon>
        <taxon>Bacillati</taxon>
        <taxon>Actinomycetota</taxon>
        <taxon>Actinomycetes</taxon>
        <taxon>Pseudonocardiales</taxon>
        <taxon>Pseudonocardiaceae</taxon>
        <taxon>Pseudonocardia</taxon>
    </lineage>
</organism>
<evidence type="ECO:0000256" key="2">
    <source>
        <dbReference type="ARBA" id="ARBA00022679"/>
    </source>
</evidence>
<keyword evidence="5" id="KW-0460">Magnesium</keyword>
<name>A0ABW3VQH7_9PSEU</name>
<reference evidence="11" key="1">
    <citation type="journal article" date="2019" name="Int. J. Syst. Evol. Microbiol.">
        <title>The Global Catalogue of Microorganisms (GCM) 10K type strain sequencing project: providing services to taxonomists for standard genome sequencing and annotation.</title>
        <authorList>
            <consortium name="The Broad Institute Genomics Platform"/>
            <consortium name="The Broad Institute Genome Sequencing Center for Infectious Disease"/>
            <person name="Wu L."/>
            <person name="Ma J."/>
        </authorList>
    </citation>
    <scope>NUCLEOTIDE SEQUENCE [LARGE SCALE GENOMIC DNA]</scope>
    <source>
        <strain evidence="11">CCUG 49018</strain>
    </source>
</reference>
<evidence type="ECO:0000256" key="7">
    <source>
        <dbReference type="ARBA" id="ARBA00023150"/>
    </source>
</evidence>
<dbReference type="GO" id="GO:0016779">
    <property type="term" value="F:nucleotidyltransferase activity"/>
    <property type="evidence" value="ECO:0007669"/>
    <property type="project" value="UniProtKB-KW"/>
</dbReference>
<dbReference type="InterPro" id="IPR013482">
    <property type="entry name" value="Molybde_CF_guanTrfase"/>
</dbReference>
<keyword evidence="11" id="KW-1185">Reference proteome</keyword>
<keyword evidence="10" id="KW-0548">Nucleotidyltransferase</keyword>
<evidence type="ECO:0000256" key="4">
    <source>
        <dbReference type="ARBA" id="ARBA00022741"/>
    </source>
</evidence>
<dbReference type="PANTHER" id="PTHR19136">
    <property type="entry name" value="MOLYBDENUM COFACTOR GUANYLYLTRANSFERASE"/>
    <property type="match status" value="1"/>
</dbReference>
<keyword evidence="2" id="KW-0808">Transferase</keyword>
<dbReference type="RefSeq" id="WP_346091991.1">
    <property type="nucleotide sequence ID" value="NZ_BAABKS010000048.1"/>
</dbReference>
<evidence type="ECO:0000313" key="11">
    <source>
        <dbReference type="Proteomes" id="UP001597182"/>
    </source>
</evidence>
<dbReference type="Proteomes" id="UP001597182">
    <property type="component" value="Unassembled WGS sequence"/>
</dbReference>
<evidence type="ECO:0000256" key="1">
    <source>
        <dbReference type="ARBA" id="ARBA00022490"/>
    </source>
</evidence>
<dbReference type="InterPro" id="IPR029044">
    <property type="entry name" value="Nucleotide-diphossugar_trans"/>
</dbReference>
<feature type="domain" description="MobA-like NTP transferase" evidence="9">
    <location>
        <begin position="19"/>
        <end position="164"/>
    </location>
</feature>
<evidence type="ECO:0000259" key="9">
    <source>
        <dbReference type="Pfam" id="PF12804"/>
    </source>
</evidence>
<dbReference type="EMBL" id="JBHTMB010000235">
    <property type="protein sequence ID" value="MFD1236606.1"/>
    <property type="molecule type" value="Genomic_DNA"/>
</dbReference>
<dbReference type="SUPFAM" id="SSF53448">
    <property type="entry name" value="Nucleotide-diphospho-sugar transferases"/>
    <property type="match status" value="1"/>
</dbReference>
<dbReference type="Gene3D" id="3.90.550.10">
    <property type="entry name" value="Spore Coat Polysaccharide Biosynthesis Protein SpsA, Chain A"/>
    <property type="match status" value="1"/>
</dbReference>
<keyword evidence="4" id="KW-0547">Nucleotide-binding</keyword>
<gene>
    <name evidence="10" type="ORF">ACFQ34_25250</name>
</gene>
<evidence type="ECO:0000256" key="5">
    <source>
        <dbReference type="ARBA" id="ARBA00022842"/>
    </source>
</evidence>
<dbReference type="CDD" id="cd02503">
    <property type="entry name" value="MobA"/>
    <property type="match status" value="1"/>
</dbReference>
<dbReference type="Pfam" id="PF12804">
    <property type="entry name" value="NTP_transf_3"/>
    <property type="match status" value="1"/>
</dbReference>
<keyword evidence="3" id="KW-0479">Metal-binding</keyword>